<name>A0A561BPF7_9ACTN</name>
<comment type="caution">
    <text evidence="2">The sequence shown here is derived from an EMBL/GenBank/DDBJ whole genome shotgun (WGS) entry which is preliminary data.</text>
</comment>
<reference evidence="2 3" key="1">
    <citation type="submission" date="2019-06" db="EMBL/GenBank/DDBJ databases">
        <title>Sequencing the genomes of 1000 actinobacteria strains.</title>
        <authorList>
            <person name="Klenk H.-P."/>
        </authorList>
    </citation>
    <scope>NUCLEOTIDE SEQUENCE [LARGE SCALE GENOMIC DNA]</scope>
    <source>
        <strain evidence="2 3">DSM 24683</strain>
    </source>
</reference>
<sequence>MGFVKTLVKGAVVAKLVQVAQRELSKPENQQKAKEMFQKVQQRRSAH</sequence>
<accession>A0A561BPF7</accession>
<organism evidence="2 3">
    <name type="scientific">Kribbella amoyensis</name>
    <dbReference type="NCBI Taxonomy" id="996641"/>
    <lineage>
        <taxon>Bacteria</taxon>
        <taxon>Bacillati</taxon>
        <taxon>Actinomycetota</taxon>
        <taxon>Actinomycetes</taxon>
        <taxon>Propionibacteriales</taxon>
        <taxon>Kribbellaceae</taxon>
        <taxon>Kribbella</taxon>
    </lineage>
</organism>
<protein>
    <submittedName>
        <fullName evidence="2">Uncharacterized protein</fullName>
    </submittedName>
</protein>
<dbReference type="Proteomes" id="UP000318380">
    <property type="component" value="Unassembled WGS sequence"/>
</dbReference>
<gene>
    <name evidence="2" type="ORF">FB561_1832</name>
</gene>
<evidence type="ECO:0000313" key="2">
    <source>
        <dbReference type="EMBL" id="TWD80744.1"/>
    </source>
</evidence>
<feature type="region of interest" description="Disordered" evidence="1">
    <location>
        <begin position="24"/>
        <end position="47"/>
    </location>
</feature>
<dbReference type="AlphaFoldDB" id="A0A561BPF7"/>
<feature type="compositionally biased region" description="Basic and acidic residues" evidence="1">
    <location>
        <begin position="24"/>
        <end position="37"/>
    </location>
</feature>
<dbReference type="EMBL" id="VIVK01000001">
    <property type="protein sequence ID" value="TWD80744.1"/>
    <property type="molecule type" value="Genomic_DNA"/>
</dbReference>
<keyword evidence="3" id="KW-1185">Reference proteome</keyword>
<evidence type="ECO:0000313" key="3">
    <source>
        <dbReference type="Proteomes" id="UP000318380"/>
    </source>
</evidence>
<dbReference type="RefSeq" id="WP_170284608.1">
    <property type="nucleotide sequence ID" value="NZ_VIVK01000001.1"/>
</dbReference>
<proteinExistence type="predicted"/>
<evidence type="ECO:0000256" key="1">
    <source>
        <dbReference type="SAM" id="MobiDB-lite"/>
    </source>
</evidence>